<evidence type="ECO:0000256" key="3">
    <source>
        <dbReference type="ARBA" id="ARBA00022692"/>
    </source>
</evidence>
<dbReference type="InterPro" id="IPR006037">
    <property type="entry name" value="RCK_C"/>
</dbReference>
<feature type="transmembrane region" description="Helical" evidence="8">
    <location>
        <begin position="63"/>
        <end position="83"/>
    </location>
</feature>
<feature type="transmembrane region" description="Helical" evidence="8">
    <location>
        <begin position="22"/>
        <end position="43"/>
    </location>
</feature>
<keyword evidence="11" id="KW-1185">Reference proteome</keyword>
<dbReference type="STRING" id="84698.SAMN04488528_102064"/>
<evidence type="ECO:0000256" key="1">
    <source>
        <dbReference type="ARBA" id="ARBA00004141"/>
    </source>
</evidence>
<feature type="domain" description="RCK C-terminal" evidence="9">
    <location>
        <begin position="436"/>
        <end position="517"/>
    </location>
</feature>
<evidence type="ECO:0000259" key="9">
    <source>
        <dbReference type="PROSITE" id="PS51202"/>
    </source>
</evidence>
<keyword evidence="6 8" id="KW-0472">Membrane</keyword>
<dbReference type="CDD" id="cd01031">
    <property type="entry name" value="EriC"/>
    <property type="match status" value="1"/>
</dbReference>
<keyword evidence="4 8" id="KW-1133">Transmembrane helix</keyword>
<evidence type="ECO:0000256" key="2">
    <source>
        <dbReference type="ARBA" id="ARBA00022448"/>
    </source>
</evidence>
<organism evidence="10 11">
    <name type="scientific">Clostridium frigidicarnis</name>
    <dbReference type="NCBI Taxonomy" id="84698"/>
    <lineage>
        <taxon>Bacteria</taxon>
        <taxon>Bacillati</taxon>
        <taxon>Bacillota</taxon>
        <taxon>Clostridia</taxon>
        <taxon>Eubacteriales</taxon>
        <taxon>Clostridiaceae</taxon>
        <taxon>Clostridium</taxon>
    </lineage>
</organism>
<evidence type="ECO:0000256" key="4">
    <source>
        <dbReference type="ARBA" id="ARBA00022989"/>
    </source>
</evidence>
<dbReference type="PANTHER" id="PTHR45711:SF6">
    <property type="entry name" value="CHLORIDE CHANNEL PROTEIN"/>
    <property type="match status" value="1"/>
</dbReference>
<feature type="transmembrane region" description="Helical" evidence="8">
    <location>
        <begin position="364"/>
        <end position="381"/>
    </location>
</feature>
<protein>
    <submittedName>
        <fullName evidence="10">H+/Cl-antiporter ClcA</fullName>
    </submittedName>
</protein>
<name>A0A1I0ZG36_9CLOT</name>
<dbReference type="InterPro" id="IPR001807">
    <property type="entry name" value="ClC"/>
</dbReference>
<dbReference type="OrthoDB" id="9812438at2"/>
<dbReference type="EMBL" id="FOKI01000020">
    <property type="protein sequence ID" value="SFB24491.1"/>
    <property type="molecule type" value="Genomic_DNA"/>
</dbReference>
<feature type="transmembrane region" description="Helical" evidence="8">
    <location>
        <begin position="109"/>
        <end position="130"/>
    </location>
</feature>
<evidence type="ECO:0000256" key="7">
    <source>
        <dbReference type="ARBA" id="ARBA00023214"/>
    </source>
</evidence>
<keyword evidence="3 8" id="KW-0812">Transmembrane</keyword>
<feature type="transmembrane region" description="Helical" evidence="8">
    <location>
        <begin position="335"/>
        <end position="357"/>
    </location>
</feature>
<dbReference type="AlphaFoldDB" id="A0A1I0ZG36"/>
<dbReference type="PANTHER" id="PTHR45711">
    <property type="entry name" value="CHLORIDE CHANNEL PROTEIN"/>
    <property type="match status" value="1"/>
</dbReference>
<keyword evidence="2" id="KW-0813">Transport</keyword>
<evidence type="ECO:0000256" key="6">
    <source>
        <dbReference type="ARBA" id="ARBA00023136"/>
    </source>
</evidence>
<dbReference type="GO" id="GO:0006813">
    <property type="term" value="P:potassium ion transport"/>
    <property type="evidence" value="ECO:0007669"/>
    <property type="project" value="InterPro"/>
</dbReference>
<dbReference type="GO" id="GO:0008324">
    <property type="term" value="F:monoatomic cation transmembrane transporter activity"/>
    <property type="evidence" value="ECO:0007669"/>
    <property type="project" value="InterPro"/>
</dbReference>
<dbReference type="Gene3D" id="1.10.3080.10">
    <property type="entry name" value="Clc chloride channel"/>
    <property type="match status" value="1"/>
</dbReference>
<dbReference type="GO" id="GO:0005886">
    <property type="term" value="C:plasma membrane"/>
    <property type="evidence" value="ECO:0007669"/>
    <property type="project" value="TreeGrafter"/>
</dbReference>
<feature type="transmembrane region" description="Helical" evidence="8">
    <location>
        <begin position="275"/>
        <end position="299"/>
    </location>
</feature>
<evidence type="ECO:0000256" key="8">
    <source>
        <dbReference type="SAM" id="Phobius"/>
    </source>
</evidence>
<proteinExistence type="predicted"/>
<keyword evidence="7" id="KW-0868">Chloride</keyword>
<dbReference type="SUPFAM" id="SSF81340">
    <property type="entry name" value="Clc chloride channel"/>
    <property type="match status" value="1"/>
</dbReference>
<sequence>MINEPGDVEKTLNNWYDFRFKIVLEGVLVGIFTGLIVVAYRVLLEKALSFGKWMYSIQTNNLYIIPLWIIAMLILAIIVAYLIRWEPMASGSGIPQVEGILIGHMSANWIKVIITKFLGGILSIVGGLAVGREGPSIQLGASIGQGFSRVCKRLKLEEKYLITAGASAGLSAAFNAPLSGVIFSLEEVHKSFSPIVLTSALGASITADFVSKQFFGMRPVFDFSVAKMLPFKYYGYLIILGIIIGLMGVLFNTALLSTLNIYDKFKFFNGLKKMIPAFMFSIIVGLTYPNALGGGHGLVEILADGNMTLKLMVILVIVRFIFTMISYGSGAPGGIFLPLLVVGALLGGIFGTLLNSILGVPNEFIINFIILSMAGYLTAIVKAPITSIILITEMTGSFSHLLSSAIVCIVAYETTELLKLKPVYESLLHRILSKQGEKFDSEEHNKVLLEIPVVMGSALDGNMIKDIKWPSKCLIVAIKRGNEEIIPKGNTKIFIGDYVVALTTEQNSPSVNEELHELTNNNV</sequence>
<gene>
    <name evidence="10" type="ORF">SAMN04488528_102064</name>
</gene>
<reference evidence="10 11" key="1">
    <citation type="submission" date="2016-10" db="EMBL/GenBank/DDBJ databases">
        <authorList>
            <person name="de Groot N.N."/>
        </authorList>
    </citation>
    <scope>NUCLEOTIDE SEQUENCE [LARGE SCALE GENOMIC DNA]</scope>
    <source>
        <strain evidence="10 11">DSM 12271</strain>
    </source>
</reference>
<dbReference type="SUPFAM" id="SSF116726">
    <property type="entry name" value="TrkA C-terminal domain-like"/>
    <property type="match status" value="1"/>
</dbReference>
<dbReference type="Gene3D" id="3.30.70.1450">
    <property type="entry name" value="Regulator of K+ conductance, C-terminal domain"/>
    <property type="match status" value="1"/>
</dbReference>
<feature type="transmembrane region" description="Helical" evidence="8">
    <location>
        <begin position="311"/>
        <end position="329"/>
    </location>
</feature>
<dbReference type="Pfam" id="PF02080">
    <property type="entry name" value="TrkA_C"/>
    <property type="match status" value="1"/>
</dbReference>
<evidence type="ECO:0000256" key="5">
    <source>
        <dbReference type="ARBA" id="ARBA00023065"/>
    </source>
</evidence>
<dbReference type="Proteomes" id="UP000198619">
    <property type="component" value="Unassembled WGS sequence"/>
</dbReference>
<keyword evidence="5" id="KW-0406">Ion transport</keyword>
<dbReference type="PROSITE" id="PS51202">
    <property type="entry name" value="RCK_C"/>
    <property type="match status" value="1"/>
</dbReference>
<dbReference type="RefSeq" id="WP_090041916.1">
    <property type="nucleotide sequence ID" value="NZ_FOKI01000020.1"/>
</dbReference>
<dbReference type="PRINTS" id="PR00762">
    <property type="entry name" value="CLCHANNEL"/>
</dbReference>
<comment type="subcellular location">
    <subcellularLocation>
        <location evidence="1">Membrane</location>
        <topology evidence="1">Multi-pass membrane protein</topology>
    </subcellularLocation>
</comment>
<evidence type="ECO:0000313" key="10">
    <source>
        <dbReference type="EMBL" id="SFB24491.1"/>
    </source>
</evidence>
<dbReference type="Pfam" id="PF00654">
    <property type="entry name" value="Voltage_CLC"/>
    <property type="match status" value="1"/>
</dbReference>
<dbReference type="GO" id="GO:0005247">
    <property type="term" value="F:voltage-gated chloride channel activity"/>
    <property type="evidence" value="ECO:0007669"/>
    <property type="project" value="TreeGrafter"/>
</dbReference>
<feature type="transmembrane region" description="Helical" evidence="8">
    <location>
        <begin position="231"/>
        <end position="255"/>
    </location>
</feature>
<dbReference type="InterPro" id="IPR014743">
    <property type="entry name" value="Cl-channel_core"/>
</dbReference>
<evidence type="ECO:0000313" key="11">
    <source>
        <dbReference type="Proteomes" id="UP000198619"/>
    </source>
</evidence>
<dbReference type="InterPro" id="IPR036721">
    <property type="entry name" value="RCK_C_sf"/>
</dbReference>
<accession>A0A1I0ZG36</accession>